<evidence type="ECO:0000256" key="5">
    <source>
        <dbReference type="ARBA" id="ARBA00018612"/>
    </source>
</evidence>
<evidence type="ECO:0000256" key="1">
    <source>
        <dbReference type="ARBA" id="ARBA00001974"/>
    </source>
</evidence>
<dbReference type="EMBL" id="JXNT01000005">
    <property type="protein sequence ID" value="ODM19211.1"/>
    <property type="molecule type" value="Genomic_DNA"/>
</dbReference>
<comment type="catalytic activity">
    <reaction evidence="12">
        <text>L-ornithine + NADH + O2 = N(5)-hydroxy-L-ornithine + NAD(+) + H2O</text>
        <dbReference type="Rhea" id="RHEA:41512"/>
        <dbReference type="ChEBI" id="CHEBI:15377"/>
        <dbReference type="ChEBI" id="CHEBI:15379"/>
        <dbReference type="ChEBI" id="CHEBI:46911"/>
        <dbReference type="ChEBI" id="CHEBI:57540"/>
        <dbReference type="ChEBI" id="CHEBI:57945"/>
        <dbReference type="ChEBI" id="CHEBI:78275"/>
        <dbReference type="EC" id="1.14.13.196"/>
    </reaction>
</comment>
<evidence type="ECO:0000256" key="12">
    <source>
        <dbReference type="ARBA" id="ARBA00049248"/>
    </source>
</evidence>
<keyword evidence="7" id="KW-0274">FAD</keyword>
<dbReference type="InterPro" id="IPR025700">
    <property type="entry name" value="Lys/Orn_oxygenase"/>
</dbReference>
<evidence type="ECO:0000256" key="6">
    <source>
        <dbReference type="ARBA" id="ARBA00022630"/>
    </source>
</evidence>
<comment type="pathway">
    <text evidence="2">Siderophore biosynthesis.</text>
</comment>
<evidence type="ECO:0000256" key="8">
    <source>
        <dbReference type="ARBA" id="ARBA00022857"/>
    </source>
</evidence>
<keyword evidence="6" id="KW-0285">Flavoprotein</keyword>
<evidence type="ECO:0000256" key="4">
    <source>
        <dbReference type="ARBA" id="ARBA00012881"/>
    </source>
</evidence>
<evidence type="ECO:0000256" key="3">
    <source>
        <dbReference type="ARBA" id="ARBA00007588"/>
    </source>
</evidence>
<comment type="caution">
    <text evidence="14">The sequence shown here is derived from an EMBL/GenBank/DDBJ whole genome shotgun (WGS) entry which is preliminary data.</text>
</comment>
<accession>A0A1E3BEJ7</accession>
<evidence type="ECO:0000256" key="7">
    <source>
        <dbReference type="ARBA" id="ARBA00022827"/>
    </source>
</evidence>
<name>A0A1E3BEJ7_ASPCR</name>
<dbReference type="PANTHER" id="PTHR38663:SF1">
    <property type="entry name" value="L-ORNITHINE N(5)-MONOOXYGENASE"/>
    <property type="match status" value="1"/>
</dbReference>
<evidence type="ECO:0000256" key="11">
    <source>
        <dbReference type="ARBA" id="ARBA00047598"/>
    </source>
</evidence>
<keyword evidence="8" id="KW-0521">NADP</keyword>
<comment type="cofactor">
    <cofactor evidence="1">
        <name>FAD</name>
        <dbReference type="ChEBI" id="CHEBI:57692"/>
    </cofactor>
</comment>
<reference evidence="14 15" key="1">
    <citation type="journal article" date="2016" name="BMC Genomics">
        <title>Comparative genomic and transcriptomic analyses of the Fuzhuan brick tea-fermentation fungus Aspergillus cristatus.</title>
        <authorList>
            <person name="Ge Y."/>
            <person name="Wang Y."/>
            <person name="Liu Y."/>
            <person name="Tan Y."/>
            <person name="Ren X."/>
            <person name="Zhang X."/>
            <person name="Hyde K.D."/>
            <person name="Liu Y."/>
            <person name="Liu Z."/>
        </authorList>
    </citation>
    <scope>NUCLEOTIDE SEQUENCE [LARGE SCALE GENOMIC DNA]</scope>
    <source>
        <strain evidence="14 15">GZAAS20.1005</strain>
    </source>
</reference>
<organism evidence="14 15">
    <name type="scientific">Aspergillus cristatus</name>
    <name type="common">Chinese Fuzhuan brick tea-fermentation fungus</name>
    <name type="synonym">Eurotium cristatum</name>
    <dbReference type="NCBI Taxonomy" id="573508"/>
    <lineage>
        <taxon>Eukaryota</taxon>
        <taxon>Fungi</taxon>
        <taxon>Dikarya</taxon>
        <taxon>Ascomycota</taxon>
        <taxon>Pezizomycotina</taxon>
        <taxon>Eurotiomycetes</taxon>
        <taxon>Eurotiomycetidae</taxon>
        <taxon>Eurotiales</taxon>
        <taxon>Aspergillaceae</taxon>
        <taxon>Aspergillus</taxon>
        <taxon>Aspergillus subgen. Aspergillus</taxon>
    </lineage>
</organism>
<dbReference type="VEuPathDB" id="FungiDB:SI65_05828"/>
<keyword evidence="15" id="KW-1185">Reference proteome</keyword>
<dbReference type="SUPFAM" id="SSF51905">
    <property type="entry name" value="FAD/NAD(P)-binding domain"/>
    <property type="match status" value="1"/>
</dbReference>
<dbReference type="AlphaFoldDB" id="A0A1E3BEJ7"/>
<dbReference type="Gene3D" id="3.50.50.60">
    <property type="entry name" value="FAD/NAD(P)-binding domain"/>
    <property type="match status" value="1"/>
</dbReference>
<dbReference type="InterPro" id="IPR036188">
    <property type="entry name" value="FAD/NAD-bd_sf"/>
</dbReference>
<comment type="catalytic activity">
    <reaction evidence="11">
        <text>L-ornithine + NADPH + O2 = N(5)-hydroxy-L-ornithine + NADP(+) + H2O</text>
        <dbReference type="Rhea" id="RHEA:41508"/>
        <dbReference type="ChEBI" id="CHEBI:15377"/>
        <dbReference type="ChEBI" id="CHEBI:15379"/>
        <dbReference type="ChEBI" id="CHEBI:46911"/>
        <dbReference type="ChEBI" id="CHEBI:57783"/>
        <dbReference type="ChEBI" id="CHEBI:58349"/>
        <dbReference type="ChEBI" id="CHEBI:78275"/>
        <dbReference type="EC" id="1.14.13.196"/>
    </reaction>
</comment>
<dbReference type="OrthoDB" id="76038at2759"/>
<evidence type="ECO:0000256" key="9">
    <source>
        <dbReference type="ARBA" id="ARBA00023002"/>
    </source>
</evidence>
<dbReference type="PANTHER" id="PTHR38663">
    <property type="match status" value="1"/>
</dbReference>
<proteinExistence type="inferred from homology"/>
<dbReference type="EC" id="1.14.13.196" evidence="4"/>
<keyword evidence="9" id="KW-0560">Oxidoreductase</keyword>
<comment type="similarity">
    <text evidence="3">Belongs to the lysine N(6)-hydroxylase/L-ornithine N(5)-oxygenase family.</text>
</comment>
<dbReference type="Pfam" id="PF13434">
    <property type="entry name" value="Lys_Orn_oxgnase"/>
    <property type="match status" value="1"/>
</dbReference>
<evidence type="ECO:0000256" key="13">
    <source>
        <dbReference type="SAM" id="MobiDB-lite"/>
    </source>
</evidence>
<dbReference type="Proteomes" id="UP000094569">
    <property type="component" value="Unassembled WGS sequence"/>
</dbReference>
<evidence type="ECO:0000256" key="2">
    <source>
        <dbReference type="ARBA" id="ARBA00004924"/>
    </source>
</evidence>
<evidence type="ECO:0000313" key="15">
    <source>
        <dbReference type="Proteomes" id="UP000094569"/>
    </source>
</evidence>
<gene>
    <name evidence="14" type="ORF">SI65_05828</name>
</gene>
<feature type="compositionally biased region" description="Low complexity" evidence="13">
    <location>
        <begin position="82"/>
        <end position="109"/>
    </location>
</feature>
<dbReference type="GO" id="GO:0016491">
    <property type="term" value="F:oxidoreductase activity"/>
    <property type="evidence" value="ECO:0007669"/>
    <property type="project" value="UniProtKB-KW"/>
</dbReference>
<protein>
    <recommendedName>
        <fullName evidence="5">L-ornithine N(5)-monooxygenase</fullName>
        <ecNumber evidence="4">1.14.13.196</ecNumber>
    </recommendedName>
    <alternativeName>
        <fullName evidence="10">L-ornithine N(5)-oxygenase</fullName>
    </alternativeName>
</protein>
<evidence type="ECO:0000256" key="10">
    <source>
        <dbReference type="ARBA" id="ARBA00030351"/>
    </source>
</evidence>
<sequence length="605" mass="67612">MTSFPDLLDVLIIGAGPCGLAVAARLHEETPSAMFTDEEHQRYHWISKHSGRMALVQARHKGIKGVKAEKWNGGQTENTSYRAGSAQRTRGRGSTSSSGASYASAGSSASDEEGDEPPSLSTSPESVASILAAEKGRVSEETGETDKGLSMLVLDSTGDQWMEKWNRAFRTLEIQQLRSPMFFHVDPGDRDGMLAYTQETGREKDLWEISGCVGKELSKHRKKKKQQKSKQTISQVEIDERDRKDYFSPSTGLFEDYCSSIISRYGLNHPGTILHREVADIKYDAHPDFSAEEKIFTVTTTTGDTFYARAVVMAIGPGRTKILPFQPSDEEKQGCCHSTEIKEFPSPNVRHKIQQRRQTNIVVVGGGLSSAQIVDMAVRKGVSKVWFLMRSDFKVKHFDIGLSWMGKFKNYEKAAFWSADTDEERLEKIKIARNGGSITPRYQKITRHHASRNRCSIHTRTTIVDRQYDPITQTWSLTTDPPIDLPPIDYIYLATGMGLDVTEHPVLQNMHRDYPIECKQGLPCITDDLMWQPNLPLFMTGRLAALRLGPGAPNLEGARLGAERVAWGMEEMFGFGRDEAEGEGNKERDCFCGLGNRYAGLDVDL</sequence>
<evidence type="ECO:0000313" key="14">
    <source>
        <dbReference type="EMBL" id="ODM19211.1"/>
    </source>
</evidence>
<feature type="region of interest" description="Disordered" evidence="13">
    <location>
        <begin position="66"/>
        <end position="126"/>
    </location>
</feature>